<feature type="domain" description="Nudix hydrolase" evidence="2">
    <location>
        <begin position="1"/>
        <end position="140"/>
    </location>
</feature>
<dbReference type="InterPro" id="IPR020084">
    <property type="entry name" value="NUDIX_hydrolase_CS"/>
</dbReference>
<evidence type="ECO:0000259" key="2">
    <source>
        <dbReference type="PROSITE" id="PS51462"/>
    </source>
</evidence>
<organism evidence="3">
    <name type="scientific">bioreactor metagenome</name>
    <dbReference type="NCBI Taxonomy" id="1076179"/>
    <lineage>
        <taxon>unclassified sequences</taxon>
        <taxon>metagenomes</taxon>
        <taxon>ecological metagenomes</taxon>
    </lineage>
</organism>
<accession>A0A645FRK5</accession>
<dbReference type="GO" id="GO:0006167">
    <property type="term" value="P:AMP biosynthetic process"/>
    <property type="evidence" value="ECO:0007669"/>
    <property type="project" value="TreeGrafter"/>
</dbReference>
<sequence length="147" mass="17001">MRVPFQILAIPYRIIDGALMFCVMHRSDADWWQFIAGGGEDSETPIEAAKREVFEEAGVTVKNILQLTFMAYVPTDCFAEHHRKNWPADTYIIPEYCFAFECDGNIVLSDEHTECAWLTYDEACKMLKWDSNRTALYELKCRMEAAL</sequence>
<dbReference type="InterPro" id="IPR000086">
    <property type="entry name" value="NUDIX_hydrolase_dom"/>
</dbReference>
<dbReference type="PANTHER" id="PTHR21340">
    <property type="entry name" value="DIADENOSINE 5,5-P1,P4-TETRAPHOSPHATE PYROPHOSPHOHYDROLASE MUTT"/>
    <property type="match status" value="1"/>
</dbReference>
<dbReference type="InterPro" id="IPR015797">
    <property type="entry name" value="NUDIX_hydrolase-like_dom_sf"/>
</dbReference>
<dbReference type="EMBL" id="VSSQ01061464">
    <property type="protein sequence ID" value="MPN14793.1"/>
    <property type="molecule type" value="Genomic_DNA"/>
</dbReference>
<dbReference type="SUPFAM" id="SSF55811">
    <property type="entry name" value="Nudix"/>
    <property type="match status" value="1"/>
</dbReference>
<evidence type="ECO:0000256" key="1">
    <source>
        <dbReference type="ARBA" id="ARBA00022801"/>
    </source>
</evidence>
<protein>
    <recommendedName>
        <fullName evidence="2">Nudix hydrolase domain-containing protein</fullName>
    </recommendedName>
</protein>
<keyword evidence="1" id="KW-0378">Hydrolase</keyword>
<dbReference type="PROSITE" id="PS00893">
    <property type="entry name" value="NUDIX_BOX"/>
    <property type="match status" value="1"/>
</dbReference>
<dbReference type="GO" id="GO:0004081">
    <property type="term" value="F:bis(5'-nucleosyl)-tetraphosphatase (asymmetrical) activity"/>
    <property type="evidence" value="ECO:0007669"/>
    <property type="project" value="TreeGrafter"/>
</dbReference>
<dbReference type="Gene3D" id="3.90.79.10">
    <property type="entry name" value="Nucleoside Triphosphate Pyrophosphohydrolase"/>
    <property type="match status" value="1"/>
</dbReference>
<dbReference type="PROSITE" id="PS51462">
    <property type="entry name" value="NUDIX"/>
    <property type="match status" value="1"/>
</dbReference>
<gene>
    <name evidence="3" type="ORF">SDC9_162122</name>
</gene>
<dbReference type="CDD" id="cd04664">
    <property type="entry name" value="NUDIX_DHNTPase_like"/>
    <property type="match status" value="1"/>
</dbReference>
<dbReference type="PANTHER" id="PTHR21340:SF0">
    <property type="entry name" value="BIS(5'-NUCLEOSYL)-TETRAPHOSPHATASE [ASYMMETRICAL]"/>
    <property type="match status" value="1"/>
</dbReference>
<dbReference type="InterPro" id="IPR051325">
    <property type="entry name" value="Nudix_hydrolase_domain"/>
</dbReference>
<dbReference type="AlphaFoldDB" id="A0A645FRK5"/>
<dbReference type="GO" id="GO:0006754">
    <property type="term" value="P:ATP biosynthetic process"/>
    <property type="evidence" value="ECO:0007669"/>
    <property type="project" value="TreeGrafter"/>
</dbReference>
<dbReference type="Pfam" id="PF00293">
    <property type="entry name" value="NUDIX"/>
    <property type="match status" value="1"/>
</dbReference>
<reference evidence="3" key="1">
    <citation type="submission" date="2019-08" db="EMBL/GenBank/DDBJ databases">
        <authorList>
            <person name="Kucharzyk K."/>
            <person name="Murdoch R.W."/>
            <person name="Higgins S."/>
            <person name="Loffler F."/>
        </authorList>
    </citation>
    <scope>NUCLEOTIDE SEQUENCE</scope>
</reference>
<comment type="caution">
    <text evidence="3">The sequence shown here is derived from an EMBL/GenBank/DDBJ whole genome shotgun (WGS) entry which is preliminary data.</text>
</comment>
<evidence type="ECO:0000313" key="3">
    <source>
        <dbReference type="EMBL" id="MPN14793.1"/>
    </source>
</evidence>
<proteinExistence type="predicted"/>
<name>A0A645FRK5_9ZZZZ</name>